<dbReference type="GeneID" id="19738786"/>
<accession>A0A068QLS2</accession>
<name>A0A068QLS2_9VIRU</name>
<feature type="compositionally biased region" description="Basic and acidic residues" evidence="1">
    <location>
        <begin position="11"/>
        <end position="36"/>
    </location>
</feature>
<proteinExistence type="predicted"/>
<feature type="region of interest" description="Disordered" evidence="1">
    <location>
        <begin position="50"/>
        <end position="74"/>
    </location>
</feature>
<dbReference type="EMBL" id="HF920637">
    <property type="protein sequence ID" value="CCV02574.1"/>
    <property type="molecule type" value="Genomic_DNA"/>
</dbReference>
<protein>
    <submittedName>
        <fullName evidence="2">Uncharacterized protein</fullName>
    </submittedName>
</protein>
<evidence type="ECO:0000256" key="1">
    <source>
        <dbReference type="SAM" id="MobiDB-lite"/>
    </source>
</evidence>
<reference evidence="2 3" key="1">
    <citation type="journal article" date="2014" name="J. Gen. Virol.">
        <title>Genome sequence of a crustacean iridovirus, IIV31, isolated from the pill bug, Armadillidium vulgare.</title>
        <authorList>
            <person name="Piegu B."/>
            <person name="Guizard S."/>
            <person name="Yeping T."/>
            <person name="Cruaud C."/>
            <person name="Asgari S."/>
            <person name="Bideshi D.K."/>
            <person name="Federici B.A."/>
            <person name="Bigot Y."/>
        </authorList>
    </citation>
    <scope>NUCLEOTIDE SEQUENCE [LARGE SCALE GENOMIC DNA]</scope>
</reference>
<organism evidence="2 3">
    <name type="scientific">Armadillidium vulgare iridescent virus</name>
    <dbReference type="NCBI Taxonomy" id="72201"/>
    <lineage>
        <taxon>Viruses</taxon>
        <taxon>Varidnaviria</taxon>
        <taxon>Bamfordvirae</taxon>
        <taxon>Nucleocytoviricota</taxon>
        <taxon>Megaviricetes</taxon>
        <taxon>Pimascovirales</taxon>
        <taxon>Pimascovirales incertae sedis</taxon>
        <taxon>Iridoviridae</taxon>
        <taxon>Betairidovirinae</taxon>
        <taxon>Iridovirus</taxon>
        <taxon>Iridovirus armadillidium1</taxon>
        <taxon>Invertebrate iridescent virus 31</taxon>
    </lineage>
</organism>
<evidence type="ECO:0000313" key="3">
    <source>
        <dbReference type="Proteomes" id="UP000114278"/>
    </source>
</evidence>
<feature type="compositionally biased region" description="Polar residues" evidence="1">
    <location>
        <begin position="1"/>
        <end position="10"/>
    </location>
</feature>
<gene>
    <name evidence="2" type="primary">202L</name>
    <name evidence="2" type="ORF">IIV31_202L</name>
</gene>
<dbReference type="RefSeq" id="YP_009046816.1">
    <property type="nucleotide sequence ID" value="NC_024451.1"/>
</dbReference>
<dbReference type="Proteomes" id="UP000114278">
    <property type="component" value="Segment"/>
</dbReference>
<keyword evidence="3" id="KW-1185">Reference proteome</keyword>
<evidence type="ECO:0000313" key="2">
    <source>
        <dbReference type="EMBL" id="CCV02574.1"/>
    </source>
</evidence>
<dbReference type="KEGG" id="vg:19738786"/>
<sequence>MSRVKSSTSGVEKEEEIKEAKETTGTTEVREKTEEELKRDFLSSLMEKVTKNPLTRKTQKKYHRASSDCESSEDEDAIAYVQVSRDEALKLSLKKLEERKKGF</sequence>
<feature type="region of interest" description="Disordered" evidence="1">
    <location>
        <begin position="1"/>
        <end position="36"/>
    </location>
</feature>